<protein>
    <recommendedName>
        <fullName evidence="5">Terminase</fullName>
    </recommendedName>
</protein>
<dbReference type="PANTHER" id="PTHR41287">
    <property type="match status" value="1"/>
</dbReference>
<reference evidence="3 4" key="1">
    <citation type="journal article" date="2022" name="BMC Genomics">
        <title>Comparative genome analysis of mycobacteria focusing on tRNA and non-coding RNA.</title>
        <authorList>
            <person name="Behra P.R.K."/>
            <person name="Pettersson B.M.F."/>
            <person name="Ramesh M."/>
            <person name="Das S."/>
            <person name="Dasgupta S."/>
            <person name="Kirsebom L.A."/>
        </authorList>
    </citation>
    <scope>NUCLEOTIDE SEQUENCE [LARGE SCALE GENOMIC DNA]</scope>
    <source>
        <strain evidence="3 4">DSM 44078</strain>
    </source>
</reference>
<dbReference type="EMBL" id="JACKTY010000020">
    <property type="protein sequence ID" value="MCV7225850.1"/>
    <property type="molecule type" value="Genomic_DNA"/>
</dbReference>
<dbReference type="InterPro" id="IPR046462">
    <property type="entry name" value="TerL_nuclease"/>
</dbReference>
<evidence type="ECO:0000313" key="3">
    <source>
        <dbReference type="EMBL" id="MCV7225850.1"/>
    </source>
</evidence>
<dbReference type="Proteomes" id="UP001526201">
    <property type="component" value="Unassembled WGS sequence"/>
</dbReference>
<proteinExistence type="predicted"/>
<dbReference type="PANTHER" id="PTHR41287:SF1">
    <property type="entry name" value="PROTEIN YMFN"/>
    <property type="match status" value="1"/>
</dbReference>
<dbReference type="Pfam" id="PF03354">
    <property type="entry name" value="TerL_ATPase"/>
    <property type="match status" value="1"/>
</dbReference>
<feature type="domain" description="Terminase large subunit-like ATPase" evidence="1">
    <location>
        <begin position="70"/>
        <end position="197"/>
    </location>
</feature>
<evidence type="ECO:0000259" key="1">
    <source>
        <dbReference type="Pfam" id="PF03354"/>
    </source>
</evidence>
<comment type="caution">
    <text evidence="3">The sequence shown here is derived from an EMBL/GenBank/DDBJ whole genome shotgun (WGS) entry which is preliminary data.</text>
</comment>
<evidence type="ECO:0000313" key="4">
    <source>
        <dbReference type="Proteomes" id="UP001526201"/>
    </source>
</evidence>
<dbReference type="Pfam" id="PF20441">
    <property type="entry name" value="TerL_nuclease"/>
    <property type="match status" value="1"/>
</dbReference>
<keyword evidence="4" id="KW-1185">Reference proteome</keyword>
<organism evidence="3 4">
    <name type="scientific">Mycolicibacterium komossense</name>
    <dbReference type="NCBI Taxonomy" id="1779"/>
    <lineage>
        <taxon>Bacteria</taxon>
        <taxon>Bacillati</taxon>
        <taxon>Actinomycetota</taxon>
        <taxon>Actinomycetes</taxon>
        <taxon>Mycobacteriales</taxon>
        <taxon>Mycobacteriaceae</taxon>
        <taxon>Mycolicibacterium</taxon>
    </lineage>
</organism>
<evidence type="ECO:0000259" key="2">
    <source>
        <dbReference type="Pfam" id="PF20441"/>
    </source>
</evidence>
<evidence type="ECO:0008006" key="5">
    <source>
        <dbReference type="Google" id="ProtNLM"/>
    </source>
</evidence>
<dbReference type="RefSeq" id="WP_264066693.1">
    <property type="nucleotide sequence ID" value="NZ_JACKTY010000020.1"/>
</dbReference>
<feature type="domain" description="Terminase large subunit-like endonuclease" evidence="2">
    <location>
        <begin position="365"/>
        <end position="481"/>
    </location>
</feature>
<dbReference type="InterPro" id="IPR046461">
    <property type="entry name" value="TerL_ATPase"/>
</dbReference>
<dbReference type="Gene3D" id="3.30.420.240">
    <property type="match status" value="1"/>
</dbReference>
<dbReference type="SUPFAM" id="SSF52540">
    <property type="entry name" value="P-loop containing nucleoside triphosphate hydrolases"/>
    <property type="match status" value="1"/>
</dbReference>
<accession>A0ABT3C8P6</accession>
<dbReference type="Gene3D" id="3.40.50.300">
    <property type="entry name" value="P-loop containing nucleotide triphosphate hydrolases"/>
    <property type="match status" value="1"/>
</dbReference>
<name>A0ABT3C8P6_9MYCO</name>
<dbReference type="InterPro" id="IPR005021">
    <property type="entry name" value="Terminase_largesu-like"/>
</dbReference>
<sequence length="495" mass="54471">MTGNATMKVKDITAGPWFRWNFKGKGDPAERCIRFIETYCRSPKGVGHGKPLKLAEFQKSWIRDILKPGIRQAAFQAPRGAGKSTLLAAMAVWATFDKNPTGEPQVVIVAKSVGQAKKAIYNVALKMVKSEPELANRANIYKGIGDTRFVANDECGGGECSPIANDVDTLQGLDPSLAIVDEIGFQPVAVWNALVMASGKRTASLVVSIGTPGPDHRESALWSLREAHLDGRAPAGVSFTELSAPEGCDYRDEAMWRLANPAIDEGYLGIDALRNDVAMMIESEFRLYRLAQFVEGVDCWLGTNGDRVWSDLNSLDHRLVPGEPATVGIDVGLSSDTTAVVIGQYQPDGVLYTECKIWHPTADGTVDLADIMGYLRELDRTYRLSEIAYDKRLFELPAQILADEGLPMVDFPQSVERMTPACKEIYEAIMRREISHNGDELYKRQILNAKPRLGEHGFTLEKRKSRGKIDAAIALTLMHARAQRPAPQKAPAFVL</sequence>
<dbReference type="InterPro" id="IPR027417">
    <property type="entry name" value="P-loop_NTPase"/>
</dbReference>
<gene>
    <name evidence="3" type="ORF">H7J73_07365</name>
</gene>